<dbReference type="PANTHER" id="PTHR21248:SF22">
    <property type="entry name" value="PHOSPHOLIPASE D"/>
    <property type="match status" value="1"/>
</dbReference>
<evidence type="ECO:0000256" key="9">
    <source>
        <dbReference type="ARBA" id="ARBA00023136"/>
    </source>
</evidence>
<dbReference type="EMBL" id="LR134523">
    <property type="protein sequence ID" value="VEJ34444.1"/>
    <property type="molecule type" value="Genomic_DNA"/>
</dbReference>
<dbReference type="GO" id="GO:0005886">
    <property type="term" value="C:plasma membrane"/>
    <property type="evidence" value="ECO:0007669"/>
    <property type="project" value="UniProtKB-SubCell"/>
</dbReference>
<keyword evidence="2" id="KW-1003">Cell membrane</keyword>
<dbReference type="EC" id="2.7.8.-" evidence="12"/>
<evidence type="ECO:0000256" key="8">
    <source>
        <dbReference type="ARBA" id="ARBA00023098"/>
    </source>
</evidence>
<keyword evidence="5 13" id="KW-0812">Transmembrane</keyword>
<dbReference type="CDD" id="cd09160">
    <property type="entry name" value="PLDc_SMU_988_like_2"/>
    <property type="match status" value="1"/>
</dbReference>
<dbReference type="PANTHER" id="PTHR21248">
    <property type="entry name" value="CARDIOLIPIN SYNTHASE"/>
    <property type="match status" value="1"/>
</dbReference>
<keyword evidence="16" id="KW-1185">Reference proteome</keyword>
<evidence type="ECO:0000256" key="6">
    <source>
        <dbReference type="ARBA" id="ARBA00022737"/>
    </source>
</evidence>
<evidence type="ECO:0000256" key="3">
    <source>
        <dbReference type="ARBA" id="ARBA00022516"/>
    </source>
</evidence>
<keyword evidence="4 15" id="KW-0808">Transferase</keyword>
<keyword evidence="6" id="KW-0677">Repeat</keyword>
<comment type="subcellular location">
    <subcellularLocation>
        <location evidence="1">Cell membrane</location>
        <topology evidence="1">Multi-pass membrane protein</topology>
    </subcellularLocation>
</comment>
<feature type="transmembrane region" description="Helical" evidence="13">
    <location>
        <begin position="21"/>
        <end position="43"/>
    </location>
</feature>
<organism evidence="15 16">
    <name type="scientific">Aedoeadaptatus ivorii</name>
    <dbReference type="NCBI Taxonomy" id="54006"/>
    <lineage>
        <taxon>Bacteria</taxon>
        <taxon>Bacillati</taxon>
        <taxon>Bacillota</taxon>
        <taxon>Tissierellia</taxon>
        <taxon>Tissierellales</taxon>
        <taxon>Peptoniphilaceae</taxon>
        <taxon>Aedoeadaptatus</taxon>
    </lineage>
</organism>
<name>A0A448UZL0_9FIRM</name>
<dbReference type="GO" id="GO:0008808">
    <property type="term" value="F:cardiolipin synthase activity"/>
    <property type="evidence" value="ECO:0007669"/>
    <property type="project" value="UniProtKB-UniRule"/>
</dbReference>
<keyword evidence="11" id="KW-1208">Phospholipid metabolism</keyword>
<evidence type="ECO:0000256" key="10">
    <source>
        <dbReference type="ARBA" id="ARBA00023209"/>
    </source>
</evidence>
<dbReference type="Pfam" id="PF13091">
    <property type="entry name" value="PLDc_2"/>
    <property type="match status" value="2"/>
</dbReference>
<dbReference type="Gene3D" id="3.30.870.10">
    <property type="entry name" value="Endonuclease Chain A"/>
    <property type="match status" value="2"/>
</dbReference>
<dbReference type="NCBIfam" id="TIGR04265">
    <property type="entry name" value="bac_cardiolipin"/>
    <property type="match status" value="1"/>
</dbReference>
<protein>
    <recommendedName>
        <fullName evidence="12">Cardiolipin synthase</fullName>
        <ecNumber evidence="12">2.7.8.-</ecNumber>
    </recommendedName>
</protein>
<feature type="transmembrane region" description="Helical" evidence="13">
    <location>
        <begin position="55"/>
        <end position="72"/>
    </location>
</feature>
<dbReference type="AlphaFoldDB" id="A0A448UZL0"/>
<evidence type="ECO:0000256" key="11">
    <source>
        <dbReference type="ARBA" id="ARBA00023264"/>
    </source>
</evidence>
<evidence type="ECO:0000259" key="14">
    <source>
        <dbReference type="PROSITE" id="PS50035"/>
    </source>
</evidence>
<feature type="transmembrane region" description="Helical" evidence="13">
    <location>
        <begin position="84"/>
        <end position="102"/>
    </location>
</feature>
<evidence type="ECO:0000256" key="5">
    <source>
        <dbReference type="ARBA" id="ARBA00022692"/>
    </source>
</evidence>
<keyword evidence="8" id="KW-0443">Lipid metabolism</keyword>
<proteinExistence type="predicted"/>
<accession>A0A448UZL0</accession>
<evidence type="ECO:0000256" key="4">
    <source>
        <dbReference type="ARBA" id="ARBA00022679"/>
    </source>
</evidence>
<dbReference type="Proteomes" id="UP000269544">
    <property type="component" value="Chromosome"/>
</dbReference>
<evidence type="ECO:0000256" key="12">
    <source>
        <dbReference type="NCBIfam" id="TIGR04265"/>
    </source>
</evidence>
<evidence type="ECO:0000256" key="2">
    <source>
        <dbReference type="ARBA" id="ARBA00022475"/>
    </source>
</evidence>
<dbReference type="InterPro" id="IPR027379">
    <property type="entry name" value="CLS_N"/>
</dbReference>
<dbReference type="RefSeq" id="WP_164715164.1">
    <property type="nucleotide sequence ID" value="NZ_LR134523.1"/>
</dbReference>
<evidence type="ECO:0000256" key="7">
    <source>
        <dbReference type="ARBA" id="ARBA00022989"/>
    </source>
</evidence>
<dbReference type="SUPFAM" id="SSF56024">
    <property type="entry name" value="Phospholipase D/nuclease"/>
    <property type="match status" value="2"/>
</dbReference>
<dbReference type="CDD" id="cd09154">
    <property type="entry name" value="PLDc_SMU_988_like_1"/>
    <property type="match status" value="1"/>
</dbReference>
<reference evidence="15 16" key="1">
    <citation type="submission" date="2018-12" db="EMBL/GenBank/DDBJ databases">
        <authorList>
            <consortium name="Pathogen Informatics"/>
        </authorList>
    </citation>
    <scope>NUCLEOTIDE SEQUENCE [LARGE SCALE GENOMIC DNA]</scope>
    <source>
        <strain evidence="15 16">NCTC13079</strain>
    </source>
</reference>
<feature type="domain" description="PLD phosphodiesterase" evidence="14">
    <location>
        <begin position="261"/>
        <end position="288"/>
    </location>
</feature>
<keyword evidence="9 13" id="KW-0472">Membrane</keyword>
<dbReference type="SMART" id="SM00155">
    <property type="entry name" value="PLDc"/>
    <property type="match status" value="2"/>
</dbReference>
<evidence type="ECO:0000256" key="1">
    <source>
        <dbReference type="ARBA" id="ARBA00004651"/>
    </source>
</evidence>
<dbReference type="GO" id="GO:0032049">
    <property type="term" value="P:cardiolipin biosynthetic process"/>
    <property type="evidence" value="ECO:0007669"/>
    <property type="project" value="UniProtKB-UniRule"/>
</dbReference>
<dbReference type="InterPro" id="IPR001736">
    <property type="entry name" value="PLipase_D/transphosphatidylase"/>
</dbReference>
<sequence>MSQKTGTRIQKKTRTRIKNSLFGTLTTVLVYGILFLIQFFVIYYAGAFLNEHRDVLQYAFFILDFTVALHILNDGRNDPVYKMAFLFTIVVLPVFGAFLYVLSKRDILRRWFSRRFETSKEDFTGLFHQEPEILEEIRERDPLFYNTARFLWNEESFPAYRNGDAHYFPLGEDYFEQMLKELESAKKYIFMEYFIVEQGYMLDRILDIVKRKIDEGVEVRFIFDGTSVLTKVPLNFRKEMEKLGIRTKVFKPIIPVLSLYQNHRDHRKILVIDNRVAFTGGINIADEYINAVEVYGHWKDTGIAVYGAMVRSFTNMFLAMWGVSEDEPENYRPYLLPPDSAYAGKHSGYVVPFGDDPYGKNRVGKEVYNDMINQAVKYLHITTPYLILDEETQSDLIHLAQSGVEVKIITPHIPDKRLVFLVTRSHYKVLLDSGVEIYEYTPGFIHAKNFSSDDTKCVVGTINCDYRSLFLHFECGAYFYDREMTAKVEADFQETLKMSMPFTRKMCEDFSLWRRAAGRVLRIFAPMM</sequence>
<evidence type="ECO:0000256" key="13">
    <source>
        <dbReference type="SAM" id="Phobius"/>
    </source>
</evidence>
<dbReference type="Pfam" id="PF13396">
    <property type="entry name" value="PLDc_N"/>
    <property type="match status" value="1"/>
</dbReference>
<keyword evidence="10" id="KW-0594">Phospholipid biosynthesis</keyword>
<dbReference type="InterPro" id="IPR022924">
    <property type="entry name" value="Cardiolipin_synthase"/>
</dbReference>
<evidence type="ECO:0000313" key="15">
    <source>
        <dbReference type="EMBL" id="VEJ34444.1"/>
    </source>
</evidence>
<gene>
    <name evidence="15" type="primary">cls</name>
    <name evidence="15" type="ORF">NCTC13079_00157</name>
</gene>
<dbReference type="InterPro" id="IPR025202">
    <property type="entry name" value="PLD-like_dom"/>
</dbReference>
<keyword evidence="3" id="KW-0444">Lipid biosynthesis</keyword>
<keyword evidence="7 13" id="KW-1133">Transmembrane helix</keyword>
<evidence type="ECO:0000313" key="16">
    <source>
        <dbReference type="Proteomes" id="UP000269544"/>
    </source>
</evidence>
<dbReference type="KEGG" id="piv:NCTC13079_00157"/>
<dbReference type="PROSITE" id="PS50035">
    <property type="entry name" value="PLD"/>
    <property type="match status" value="1"/>
</dbReference>